<sequence length="109" mass="12545">MGKGACQPIGGCKTHATYGCYYIKRFRRRRARSLILRETASHTEFNLVTTIVKRLLCFVSNGPRSSPSPSIHRLSQQLYDQTSRFIASWTRNRIGEARNRRAWSISDIL</sequence>
<keyword evidence="2" id="KW-1185">Reference proteome</keyword>
<organism evidence="1 2">
    <name type="scientific">Elysia marginata</name>
    <dbReference type="NCBI Taxonomy" id="1093978"/>
    <lineage>
        <taxon>Eukaryota</taxon>
        <taxon>Metazoa</taxon>
        <taxon>Spiralia</taxon>
        <taxon>Lophotrochozoa</taxon>
        <taxon>Mollusca</taxon>
        <taxon>Gastropoda</taxon>
        <taxon>Heterobranchia</taxon>
        <taxon>Euthyneura</taxon>
        <taxon>Panpulmonata</taxon>
        <taxon>Sacoglossa</taxon>
        <taxon>Placobranchoidea</taxon>
        <taxon>Plakobranchidae</taxon>
        <taxon>Elysia</taxon>
    </lineage>
</organism>
<dbReference type="EMBL" id="BMAT01007187">
    <property type="protein sequence ID" value="GFR59459.1"/>
    <property type="molecule type" value="Genomic_DNA"/>
</dbReference>
<comment type="caution">
    <text evidence="1">The sequence shown here is derived from an EMBL/GenBank/DDBJ whole genome shotgun (WGS) entry which is preliminary data.</text>
</comment>
<dbReference type="AlphaFoldDB" id="A0AAV4EFB2"/>
<accession>A0AAV4EFB2</accession>
<evidence type="ECO:0000313" key="1">
    <source>
        <dbReference type="EMBL" id="GFR59459.1"/>
    </source>
</evidence>
<reference evidence="1 2" key="1">
    <citation type="journal article" date="2021" name="Elife">
        <title>Chloroplast acquisition without the gene transfer in kleptoplastic sea slugs, Plakobranchus ocellatus.</title>
        <authorList>
            <person name="Maeda T."/>
            <person name="Takahashi S."/>
            <person name="Yoshida T."/>
            <person name="Shimamura S."/>
            <person name="Takaki Y."/>
            <person name="Nagai Y."/>
            <person name="Toyoda A."/>
            <person name="Suzuki Y."/>
            <person name="Arimoto A."/>
            <person name="Ishii H."/>
            <person name="Satoh N."/>
            <person name="Nishiyama T."/>
            <person name="Hasebe M."/>
            <person name="Maruyama T."/>
            <person name="Minagawa J."/>
            <person name="Obokata J."/>
            <person name="Shigenobu S."/>
        </authorList>
    </citation>
    <scope>NUCLEOTIDE SEQUENCE [LARGE SCALE GENOMIC DNA]</scope>
</reference>
<name>A0AAV4EFB2_9GAST</name>
<dbReference type="Proteomes" id="UP000762676">
    <property type="component" value="Unassembled WGS sequence"/>
</dbReference>
<gene>
    <name evidence="1" type="ORF">ElyMa_003506100</name>
</gene>
<protein>
    <submittedName>
        <fullName evidence="1">Uncharacterized protein</fullName>
    </submittedName>
</protein>
<proteinExistence type="predicted"/>
<evidence type="ECO:0000313" key="2">
    <source>
        <dbReference type="Proteomes" id="UP000762676"/>
    </source>
</evidence>